<keyword evidence="1" id="KW-0812">Transmembrane</keyword>
<reference evidence="3" key="1">
    <citation type="submission" date="2016-03" db="EMBL/GenBank/DDBJ databases">
        <authorList>
            <person name="Guldener U."/>
        </authorList>
    </citation>
    <scope>NUCLEOTIDE SEQUENCE [LARGE SCALE GENOMIC DNA]</scope>
    <source>
        <strain evidence="3">04CH-RAC-A.6.1</strain>
    </source>
</reference>
<dbReference type="AlphaFoldDB" id="A0A1E1LK12"/>
<keyword evidence="3" id="KW-1185">Reference proteome</keyword>
<keyword evidence="1" id="KW-0472">Membrane</keyword>
<evidence type="ECO:0000313" key="3">
    <source>
        <dbReference type="Proteomes" id="UP000178912"/>
    </source>
</evidence>
<proteinExistence type="predicted"/>
<dbReference type="EMBL" id="FJUX01000123">
    <property type="protein sequence ID" value="CZT10149.1"/>
    <property type="molecule type" value="Genomic_DNA"/>
</dbReference>
<evidence type="ECO:0000313" key="2">
    <source>
        <dbReference type="EMBL" id="CZT10149.1"/>
    </source>
</evidence>
<dbReference type="PROSITE" id="PS51257">
    <property type="entry name" value="PROKAR_LIPOPROTEIN"/>
    <property type="match status" value="1"/>
</dbReference>
<dbReference type="OrthoDB" id="3254104at2759"/>
<dbReference type="Proteomes" id="UP000178912">
    <property type="component" value="Unassembled WGS sequence"/>
</dbReference>
<sequence>MDPIPRMDNILAAFFTLILLACFVIFPGTFTSLHSFEKKTEVSSSGTASAILETVKNITLLVIAGSCCGIGALGMIWLWMKWRSNYDGAWIMMAKILAIVTGTSIVVTGVLFGLYNLWILERIKGLHGREMEGGVETEEGIVENFGKKMHAFTLEPGSVV</sequence>
<feature type="transmembrane region" description="Helical" evidence="1">
    <location>
        <begin position="57"/>
        <end position="80"/>
    </location>
</feature>
<feature type="transmembrane region" description="Helical" evidence="1">
    <location>
        <begin position="12"/>
        <end position="36"/>
    </location>
</feature>
<organism evidence="2 3">
    <name type="scientific">Rhynchosporium agropyri</name>
    <dbReference type="NCBI Taxonomy" id="914238"/>
    <lineage>
        <taxon>Eukaryota</taxon>
        <taxon>Fungi</taxon>
        <taxon>Dikarya</taxon>
        <taxon>Ascomycota</taxon>
        <taxon>Pezizomycotina</taxon>
        <taxon>Leotiomycetes</taxon>
        <taxon>Helotiales</taxon>
        <taxon>Ploettnerulaceae</taxon>
        <taxon>Rhynchosporium</taxon>
    </lineage>
</organism>
<protein>
    <submittedName>
        <fullName evidence="2">Uncharacterized protein</fullName>
    </submittedName>
</protein>
<gene>
    <name evidence="2" type="ORF">RAG0_14701</name>
</gene>
<accession>A0A1E1LK12</accession>
<name>A0A1E1LK12_9HELO</name>
<evidence type="ECO:0000256" key="1">
    <source>
        <dbReference type="SAM" id="Phobius"/>
    </source>
</evidence>
<keyword evidence="1" id="KW-1133">Transmembrane helix</keyword>
<feature type="transmembrane region" description="Helical" evidence="1">
    <location>
        <begin position="92"/>
        <end position="119"/>
    </location>
</feature>